<proteinExistence type="inferred from homology"/>
<dbReference type="PRINTS" id="PR00463">
    <property type="entry name" value="EP450I"/>
</dbReference>
<evidence type="ECO:0000256" key="9">
    <source>
        <dbReference type="RuleBase" id="RU000461"/>
    </source>
</evidence>
<dbReference type="PROSITE" id="PS00086">
    <property type="entry name" value="CYTOCHROME_P450"/>
    <property type="match status" value="1"/>
</dbReference>
<dbReference type="AlphaFoldDB" id="A0A8J9YG98"/>
<evidence type="ECO:0000256" key="8">
    <source>
        <dbReference type="PIRSR" id="PIRSR602401-1"/>
    </source>
</evidence>
<evidence type="ECO:0000256" key="10">
    <source>
        <dbReference type="SAM" id="SignalP"/>
    </source>
</evidence>
<evidence type="ECO:0000256" key="5">
    <source>
        <dbReference type="ARBA" id="ARBA00023002"/>
    </source>
</evidence>
<feature type="non-terminal residue" evidence="11">
    <location>
        <position position="487"/>
    </location>
</feature>
<dbReference type="InterPro" id="IPR050182">
    <property type="entry name" value="Cytochrome_P450_fam2"/>
</dbReference>
<keyword evidence="4 8" id="KW-0479">Metal-binding</keyword>
<dbReference type="GO" id="GO:0016712">
    <property type="term" value="F:oxidoreductase activity, acting on paired donors, with incorporation or reduction of molecular oxygen, reduced flavin or flavoprotein as one donor, and incorporation of one atom of oxygen"/>
    <property type="evidence" value="ECO:0007669"/>
    <property type="project" value="TreeGrafter"/>
</dbReference>
<evidence type="ECO:0000256" key="3">
    <source>
        <dbReference type="ARBA" id="ARBA00022617"/>
    </source>
</evidence>
<dbReference type="Proteomes" id="UP000838878">
    <property type="component" value="Chromosome 8"/>
</dbReference>
<sequence>MWALILFILFLIILKELIQKPPAYPPGPPLIPFIGNLLSVWINLRKLKNHHILWQNWSQKYGNILGLRLGFVNVVIVFGKDLIREVSTREVFDGRPNGLFYLMRSFGKKLGIVFNDGPTWNKTRRMVLKCLKNCGYSLRSMENTISIECKALVELRMADEGKPVIVNHMFDVSVVNILWKLVAGKRYDLKDKQLRVLCDLITRTFKVGDMSGGLLNFLPFLRHIIPNLIGYTELEVIHKQIYEFLNNILKEHQATIDVKNPRDVIDMLLIEMMDQQKETFSYEELQVICLDLLEAGIETVSNTAVFMLLYIVRNQEIQKKLQREIDTEIGHSRQPTLNDRSRMIYTEAVLLETLRISSVAAVGIPHMALEDAKLGNYVIPKGTILLLAMHDLQNGEHWKVPKSFRPERFLTEEGNIIQDEWLMPFGSGKRRCIGEGLARSELFMFLTHLLQKFNLKLPEGDPLPSTDPIDGVTLSARDFKIVFEPRS</sequence>
<dbReference type="Pfam" id="PF00067">
    <property type="entry name" value="p450"/>
    <property type="match status" value="1"/>
</dbReference>
<protein>
    <recommendedName>
        <fullName evidence="13">Cytochrome P450</fullName>
    </recommendedName>
</protein>
<feature type="binding site" description="axial binding residue" evidence="8">
    <location>
        <position position="432"/>
    </location>
    <ligand>
        <name>heme</name>
        <dbReference type="ChEBI" id="CHEBI:30413"/>
    </ligand>
    <ligandPart>
        <name>Fe</name>
        <dbReference type="ChEBI" id="CHEBI:18248"/>
    </ligandPart>
</feature>
<evidence type="ECO:0000256" key="4">
    <source>
        <dbReference type="ARBA" id="ARBA00022723"/>
    </source>
</evidence>
<dbReference type="EMBL" id="OV170228">
    <property type="protein sequence ID" value="CAH0729734.1"/>
    <property type="molecule type" value="Genomic_DNA"/>
</dbReference>
<comment type="similarity">
    <text evidence="2 9">Belongs to the cytochrome P450 family.</text>
</comment>
<dbReference type="PANTHER" id="PTHR24300:SF376">
    <property type="entry name" value="CYTOCHROME P450 15A1"/>
    <property type="match status" value="1"/>
</dbReference>
<feature type="chain" id="PRO_5035429734" description="Cytochrome P450" evidence="10">
    <location>
        <begin position="20"/>
        <end position="487"/>
    </location>
</feature>
<dbReference type="InterPro" id="IPR017972">
    <property type="entry name" value="Cyt_P450_CS"/>
</dbReference>
<dbReference type="Gene3D" id="1.10.630.10">
    <property type="entry name" value="Cytochrome P450"/>
    <property type="match status" value="1"/>
</dbReference>
<keyword evidence="5 9" id="KW-0560">Oxidoreductase</keyword>
<evidence type="ECO:0000313" key="11">
    <source>
        <dbReference type="EMBL" id="CAH0729734.1"/>
    </source>
</evidence>
<dbReference type="OrthoDB" id="1055148at2759"/>
<dbReference type="GO" id="GO:0005506">
    <property type="term" value="F:iron ion binding"/>
    <property type="evidence" value="ECO:0007669"/>
    <property type="project" value="InterPro"/>
</dbReference>
<dbReference type="InterPro" id="IPR002401">
    <property type="entry name" value="Cyt_P450_E_grp-I"/>
</dbReference>
<keyword evidence="12" id="KW-1185">Reference proteome</keyword>
<comment type="cofactor">
    <cofactor evidence="1 8">
        <name>heme</name>
        <dbReference type="ChEBI" id="CHEBI:30413"/>
    </cofactor>
</comment>
<dbReference type="PRINTS" id="PR00385">
    <property type="entry name" value="P450"/>
</dbReference>
<dbReference type="GO" id="GO:0006805">
    <property type="term" value="P:xenobiotic metabolic process"/>
    <property type="evidence" value="ECO:0007669"/>
    <property type="project" value="TreeGrafter"/>
</dbReference>
<keyword evidence="10" id="KW-0732">Signal</keyword>
<evidence type="ECO:0000256" key="2">
    <source>
        <dbReference type="ARBA" id="ARBA00010617"/>
    </source>
</evidence>
<dbReference type="GO" id="GO:0006082">
    <property type="term" value="P:organic acid metabolic process"/>
    <property type="evidence" value="ECO:0007669"/>
    <property type="project" value="TreeGrafter"/>
</dbReference>
<evidence type="ECO:0000256" key="6">
    <source>
        <dbReference type="ARBA" id="ARBA00023004"/>
    </source>
</evidence>
<dbReference type="PANTHER" id="PTHR24300">
    <property type="entry name" value="CYTOCHROME P450 508A4-RELATED"/>
    <property type="match status" value="1"/>
</dbReference>
<keyword evidence="3 8" id="KW-0349">Heme</keyword>
<feature type="signal peptide" evidence="10">
    <location>
        <begin position="1"/>
        <end position="19"/>
    </location>
</feature>
<accession>A0A8J9YG98</accession>
<evidence type="ECO:0000256" key="7">
    <source>
        <dbReference type="ARBA" id="ARBA00023033"/>
    </source>
</evidence>
<dbReference type="InterPro" id="IPR001128">
    <property type="entry name" value="Cyt_P450"/>
</dbReference>
<gene>
    <name evidence="11" type="ORF">BINO364_LOCUS14791</name>
</gene>
<dbReference type="FunFam" id="1.10.630.10:FF:000078">
    <property type="entry name" value="Probable cytochrome P450 515A1"/>
    <property type="match status" value="1"/>
</dbReference>
<evidence type="ECO:0000313" key="12">
    <source>
        <dbReference type="Proteomes" id="UP000838878"/>
    </source>
</evidence>
<keyword evidence="7 9" id="KW-0503">Monooxygenase</keyword>
<reference evidence="11" key="1">
    <citation type="submission" date="2021-12" db="EMBL/GenBank/DDBJ databases">
        <authorList>
            <person name="Martin H S."/>
        </authorList>
    </citation>
    <scope>NUCLEOTIDE SEQUENCE</scope>
</reference>
<name>A0A8J9YG98_9NEOP</name>
<dbReference type="InterPro" id="IPR036396">
    <property type="entry name" value="Cyt_P450_sf"/>
</dbReference>
<evidence type="ECO:0008006" key="13">
    <source>
        <dbReference type="Google" id="ProtNLM"/>
    </source>
</evidence>
<dbReference type="GO" id="GO:0008395">
    <property type="term" value="F:steroid hydroxylase activity"/>
    <property type="evidence" value="ECO:0007669"/>
    <property type="project" value="TreeGrafter"/>
</dbReference>
<keyword evidence="6 8" id="KW-0408">Iron</keyword>
<dbReference type="GO" id="GO:0020037">
    <property type="term" value="F:heme binding"/>
    <property type="evidence" value="ECO:0007669"/>
    <property type="project" value="InterPro"/>
</dbReference>
<dbReference type="SUPFAM" id="SSF48264">
    <property type="entry name" value="Cytochrome P450"/>
    <property type="match status" value="1"/>
</dbReference>
<organism evidence="11 12">
    <name type="scientific">Brenthis ino</name>
    <name type="common">lesser marbled fritillary</name>
    <dbReference type="NCBI Taxonomy" id="405034"/>
    <lineage>
        <taxon>Eukaryota</taxon>
        <taxon>Metazoa</taxon>
        <taxon>Ecdysozoa</taxon>
        <taxon>Arthropoda</taxon>
        <taxon>Hexapoda</taxon>
        <taxon>Insecta</taxon>
        <taxon>Pterygota</taxon>
        <taxon>Neoptera</taxon>
        <taxon>Endopterygota</taxon>
        <taxon>Lepidoptera</taxon>
        <taxon>Glossata</taxon>
        <taxon>Ditrysia</taxon>
        <taxon>Papilionoidea</taxon>
        <taxon>Nymphalidae</taxon>
        <taxon>Heliconiinae</taxon>
        <taxon>Argynnini</taxon>
        <taxon>Brenthis</taxon>
    </lineage>
</organism>
<dbReference type="GO" id="GO:0005737">
    <property type="term" value="C:cytoplasm"/>
    <property type="evidence" value="ECO:0007669"/>
    <property type="project" value="TreeGrafter"/>
</dbReference>
<evidence type="ECO:0000256" key="1">
    <source>
        <dbReference type="ARBA" id="ARBA00001971"/>
    </source>
</evidence>
<dbReference type="CDD" id="cd20651">
    <property type="entry name" value="CYP15A1-like"/>
    <property type="match status" value="1"/>
</dbReference>